<dbReference type="OrthoDB" id="9813569at2"/>
<evidence type="ECO:0000313" key="6">
    <source>
        <dbReference type="Proteomes" id="UP000231179"/>
    </source>
</evidence>
<dbReference type="AlphaFoldDB" id="A0A1Y0L1D3"/>
<feature type="domain" description="Carbohydrate kinase PfkB" evidence="4">
    <location>
        <begin position="26"/>
        <end position="307"/>
    </location>
</feature>
<name>A0A1Y0L1D3_9MOLU</name>
<dbReference type="KEGG" id="scla:SCLARK_001258"/>
<gene>
    <name evidence="5" type="primary">kdgK</name>
    <name evidence="5" type="ORF">SCLAR_v1c08590</name>
</gene>
<dbReference type="RefSeq" id="WP_100254708.1">
    <property type="nucleotide sequence ID" value="NZ_CP024870.1"/>
</dbReference>
<dbReference type="PANTHER" id="PTHR43320:SF2">
    <property type="entry name" value="2-DEHYDRO-3-DEOXYGLUCONOKINASE_2-DEHYDRO-3-DEOXYGALACTONOKINASE"/>
    <property type="match status" value="1"/>
</dbReference>
<protein>
    <submittedName>
        <fullName evidence="5">2-dehydro-3-deoxygluconokinase</fullName>
    </submittedName>
</protein>
<dbReference type="PANTHER" id="PTHR43320">
    <property type="entry name" value="SUGAR KINASE"/>
    <property type="match status" value="1"/>
</dbReference>
<proteinExistence type="inferred from homology"/>
<dbReference type="Gene3D" id="3.40.1190.20">
    <property type="match status" value="1"/>
</dbReference>
<keyword evidence="2" id="KW-0808">Transferase</keyword>
<organism evidence="5 6">
    <name type="scientific">Spiroplasma clarkii</name>
    <dbReference type="NCBI Taxonomy" id="2139"/>
    <lineage>
        <taxon>Bacteria</taxon>
        <taxon>Bacillati</taxon>
        <taxon>Mycoplasmatota</taxon>
        <taxon>Mollicutes</taxon>
        <taxon>Entomoplasmatales</taxon>
        <taxon>Spiroplasmataceae</taxon>
        <taxon>Spiroplasma</taxon>
    </lineage>
</organism>
<keyword evidence="3 5" id="KW-0418">Kinase</keyword>
<reference evidence="5 6" key="1">
    <citation type="submission" date="2017-11" db="EMBL/GenBank/DDBJ databases">
        <title>Complete genome sequence of Spiroplasma clarkii CN-5 (DSM 19994).</title>
        <authorList>
            <person name="Tsai Y.-M."/>
            <person name="Chang A."/>
            <person name="Lo W.-S."/>
            <person name="Kuo C.-H."/>
        </authorList>
    </citation>
    <scope>NUCLEOTIDE SEQUENCE [LARGE SCALE GENOMIC DNA]</scope>
    <source>
        <strain evidence="5 6">CN-5</strain>
    </source>
</reference>
<dbReference type="InterPro" id="IPR011611">
    <property type="entry name" value="PfkB_dom"/>
</dbReference>
<keyword evidence="6" id="KW-1185">Reference proteome</keyword>
<dbReference type="InterPro" id="IPR052700">
    <property type="entry name" value="Carb_kinase_PfkB-like"/>
</dbReference>
<dbReference type="InterPro" id="IPR029056">
    <property type="entry name" value="Ribokinase-like"/>
</dbReference>
<dbReference type="EMBL" id="CP024870">
    <property type="protein sequence ID" value="ATX71167.1"/>
    <property type="molecule type" value="Genomic_DNA"/>
</dbReference>
<accession>A0A1Y0L1D3</accession>
<evidence type="ECO:0000256" key="2">
    <source>
        <dbReference type="ARBA" id="ARBA00022679"/>
    </source>
</evidence>
<sequence>MSICFLGEPLLRFSTTNCKLLKDSINFNLSVGGTELNVAANISNLAAKPCADFYTVLPKNLLGEIVKRHCFKNRVNLIEGKQTSERMGLYFLEPKQGNKMGNVVFDRKNSAFAQSQATDYEIESKKYKIFHTSGIAIGTNPPTILNLVSYFFKNVNSDLYSFDCNYRSSMWSAQEAFASYQKLLTTAKINILFANSWDICQILKLTNLNIDINDKNQFAELCKLIFKKYKSLKYIICTKRNFKSNTETFGYQAMYFDGKDVYESSERYVATIIDRIGCGDAFVAGVLFKLLENSSIKEAVEYGLCCSWLKHSIYGDTLNLLQAEIEPYLEFDNSKLVNR</sequence>
<dbReference type="SUPFAM" id="SSF53613">
    <property type="entry name" value="Ribokinase-like"/>
    <property type="match status" value="1"/>
</dbReference>
<evidence type="ECO:0000259" key="4">
    <source>
        <dbReference type="Pfam" id="PF00294"/>
    </source>
</evidence>
<dbReference type="GO" id="GO:0016301">
    <property type="term" value="F:kinase activity"/>
    <property type="evidence" value="ECO:0007669"/>
    <property type="project" value="UniProtKB-KW"/>
</dbReference>
<evidence type="ECO:0000313" key="5">
    <source>
        <dbReference type="EMBL" id="ATX71167.1"/>
    </source>
</evidence>
<dbReference type="Pfam" id="PF00294">
    <property type="entry name" value="PfkB"/>
    <property type="match status" value="1"/>
</dbReference>
<evidence type="ECO:0000256" key="1">
    <source>
        <dbReference type="ARBA" id="ARBA00010688"/>
    </source>
</evidence>
<dbReference type="Proteomes" id="UP000231179">
    <property type="component" value="Chromosome"/>
</dbReference>
<comment type="similarity">
    <text evidence="1">Belongs to the carbohydrate kinase PfkB family.</text>
</comment>
<evidence type="ECO:0000256" key="3">
    <source>
        <dbReference type="ARBA" id="ARBA00022777"/>
    </source>
</evidence>